<name>B4GUT7_DROPE</name>
<keyword evidence="2" id="KW-1185">Reference proteome</keyword>
<evidence type="ECO:0000313" key="1">
    <source>
        <dbReference type="EMBL" id="EDW26370.1"/>
    </source>
</evidence>
<dbReference type="HOGENOM" id="CLU_3052548_0_0_1"/>
<organism evidence="2">
    <name type="scientific">Drosophila persimilis</name>
    <name type="common">Fruit fly</name>
    <dbReference type="NCBI Taxonomy" id="7234"/>
    <lineage>
        <taxon>Eukaryota</taxon>
        <taxon>Metazoa</taxon>
        <taxon>Ecdysozoa</taxon>
        <taxon>Arthropoda</taxon>
        <taxon>Hexapoda</taxon>
        <taxon>Insecta</taxon>
        <taxon>Pterygota</taxon>
        <taxon>Neoptera</taxon>
        <taxon>Endopterygota</taxon>
        <taxon>Diptera</taxon>
        <taxon>Brachycera</taxon>
        <taxon>Muscomorpha</taxon>
        <taxon>Ephydroidea</taxon>
        <taxon>Drosophilidae</taxon>
        <taxon>Drosophila</taxon>
        <taxon>Sophophora</taxon>
    </lineage>
</organism>
<dbReference type="EMBL" id="CH479191">
    <property type="protein sequence ID" value="EDW26370.1"/>
    <property type="molecule type" value="Genomic_DNA"/>
</dbReference>
<dbReference type="AlphaFoldDB" id="B4GUT7"/>
<reference evidence="1 2" key="1">
    <citation type="journal article" date="2007" name="Nature">
        <title>Evolution of genes and genomes on the Drosophila phylogeny.</title>
        <authorList>
            <consortium name="Drosophila 12 Genomes Consortium"/>
            <person name="Clark A.G."/>
            <person name="Eisen M.B."/>
            <person name="Smith D.R."/>
            <person name="Bergman C.M."/>
            <person name="Oliver B."/>
            <person name="Markow T.A."/>
            <person name="Kaufman T.C."/>
            <person name="Kellis M."/>
            <person name="Gelbart W."/>
            <person name="Iyer V.N."/>
            <person name="Pollard D.A."/>
            <person name="Sackton T.B."/>
            <person name="Larracuente A.M."/>
            <person name="Singh N.D."/>
            <person name="Abad J.P."/>
            <person name="Abt D.N."/>
            <person name="Adryan B."/>
            <person name="Aguade M."/>
            <person name="Akashi H."/>
            <person name="Anderson W.W."/>
            <person name="Aquadro C.F."/>
            <person name="Ardell D.H."/>
            <person name="Arguello R."/>
            <person name="Artieri C.G."/>
            <person name="Barbash D.A."/>
            <person name="Barker D."/>
            <person name="Barsanti P."/>
            <person name="Batterham P."/>
            <person name="Batzoglou S."/>
            <person name="Begun D."/>
            <person name="Bhutkar A."/>
            <person name="Blanco E."/>
            <person name="Bosak S.A."/>
            <person name="Bradley R.K."/>
            <person name="Brand A.D."/>
            <person name="Brent M.R."/>
            <person name="Brooks A.N."/>
            <person name="Brown R.H."/>
            <person name="Butlin R.K."/>
            <person name="Caggese C."/>
            <person name="Calvi B.R."/>
            <person name="Bernardo de Carvalho A."/>
            <person name="Caspi A."/>
            <person name="Castrezana S."/>
            <person name="Celniker S.E."/>
            <person name="Chang J.L."/>
            <person name="Chapple C."/>
            <person name="Chatterji S."/>
            <person name="Chinwalla A."/>
            <person name="Civetta A."/>
            <person name="Clifton S.W."/>
            <person name="Comeron J.M."/>
            <person name="Costello J.C."/>
            <person name="Coyne J.A."/>
            <person name="Daub J."/>
            <person name="David R.G."/>
            <person name="Delcher A.L."/>
            <person name="Delehaunty K."/>
            <person name="Do C.B."/>
            <person name="Ebling H."/>
            <person name="Edwards K."/>
            <person name="Eickbush T."/>
            <person name="Evans J.D."/>
            <person name="Filipski A."/>
            <person name="Findeiss S."/>
            <person name="Freyhult E."/>
            <person name="Fulton L."/>
            <person name="Fulton R."/>
            <person name="Garcia A.C."/>
            <person name="Gardiner A."/>
            <person name="Garfield D.A."/>
            <person name="Garvin B.E."/>
            <person name="Gibson G."/>
            <person name="Gilbert D."/>
            <person name="Gnerre S."/>
            <person name="Godfrey J."/>
            <person name="Good R."/>
            <person name="Gotea V."/>
            <person name="Gravely B."/>
            <person name="Greenberg A.J."/>
            <person name="Griffiths-Jones S."/>
            <person name="Gross S."/>
            <person name="Guigo R."/>
            <person name="Gustafson E.A."/>
            <person name="Haerty W."/>
            <person name="Hahn M.W."/>
            <person name="Halligan D.L."/>
            <person name="Halpern A.L."/>
            <person name="Halter G.M."/>
            <person name="Han M.V."/>
            <person name="Heger A."/>
            <person name="Hillier L."/>
            <person name="Hinrichs A.S."/>
            <person name="Holmes I."/>
            <person name="Hoskins R.A."/>
            <person name="Hubisz M.J."/>
            <person name="Hultmark D."/>
            <person name="Huntley M.A."/>
            <person name="Jaffe D.B."/>
            <person name="Jagadeeshan S."/>
            <person name="Jeck W.R."/>
            <person name="Johnson J."/>
            <person name="Jones C.D."/>
            <person name="Jordan W.C."/>
            <person name="Karpen G.H."/>
            <person name="Kataoka E."/>
            <person name="Keightley P.D."/>
            <person name="Kheradpour P."/>
            <person name="Kirkness E.F."/>
            <person name="Koerich L.B."/>
            <person name="Kristiansen K."/>
            <person name="Kudrna D."/>
            <person name="Kulathinal R.J."/>
            <person name="Kumar S."/>
            <person name="Kwok R."/>
            <person name="Lander E."/>
            <person name="Langley C.H."/>
            <person name="Lapoint R."/>
            <person name="Lazzaro B.P."/>
            <person name="Lee S.J."/>
            <person name="Levesque L."/>
            <person name="Li R."/>
            <person name="Lin C.F."/>
            <person name="Lin M.F."/>
            <person name="Lindblad-Toh K."/>
            <person name="Llopart A."/>
            <person name="Long M."/>
            <person name="Low L."/>
            <person name="Lozovsky E."/>
            <person name="Lu J."/>
            <person name="Luo M."/>
            <person name="Machado C.A."/>
            <person name="Makalowski W."/>
            <person name="Marzo M."/>
            <person name="Matsuda M."/>
            <person name="Matzkin L."/>
            <person name="McAllister B."/>
            <person name="McBride C.S."/>
            <person name="McKernan B."/>
            <person name="McKernan K."/>
            <person name="Mendez-Lago M."/>
            <person name="Minx P."/>
            <person name="Mollenhauer M.U."/>
            <person name="Montooth K."/>
            <person name="Mount S.M."/>
            <person name="Mu X."/>
            <person name="Myers E."/>
            <person name="Negre B."/>
            <person name="Newfeld S."/>
            <person name="Nielsen R."/>
            <person name="Noor M.A."/>
            <person name="O'Grady P."/>
            <person name="Pachter L."/>
            <person name="Papaceit M."/>
            <person name="Parisi M.J."/>
            <person name="Parisi M."/>
            <person name="Parts L."/>
            <person name="Pedersen J.S."/>
            <person name="Pesole G."/>
            <person name="Phillippy A.M."/>
            <person name="Ponting C.P."/>
            <person name="Pop M."/>
            <person name="Porcelli D."/>
            <person name="Powell J.R."/>
            <person name="Prohaska S."/>
            <person name="Pruitt K."/>
            <person name="Puig M."/>
            <person name="Quesneville H."/>
            <person name="Ram K.R."/>
            <person name="Rand D."/>
            <person name="Rasmussen M.D."/>
            <person name="Reed L.K."/>
            <person name="Reenan R."/>
            <person name="Reily A."/>
            <person name="Remington K.A."/>
            <person name="Rieger T.T."/>
            <person name="Ritchie M.G."/>
            <person name="Robin C."/>
            <person name="Rogers Y.H."/>
            <person name="Rohde C."/>
            <person name="Rozas J."/>
            <person name="Rubenfield M.J."/>
            <person name="Ruiz A."/>
            <person name="Russo S."/>
            <person name="Salzberg S.L."/>
            <person name="Sanchez-Gracia A."/>
            <person name="Saranga D.J."/>
            <person name="Sato H."/>
            <person name="Schaeffer S.W."/>
            <person name="Schatz M.C."/>
            <person name="Schlenke T."/>
            <person name="Schwartz R."/>
            <person name="Segarra C."/>
            <person name="Singh R.S."/>
            <person name="Sirot L."/>
            <person name="Sirota M."/>
            <person name="Sisneros N.B."/>
            <person name="Smith C.D."/>
            <person name="Smith T.F."/>
            <person name="Spieth J."/>
            <person name="Stage D.E."/>
            <person name="Stark A."/>
            <person name="Stephan W."/>
            <person name="Strausberg R.L."/>
            <person name="Strempel S."/>
            <person name="Sturgill D."/>
            <person name="Sutton G."/>
            <person name="Sutton G.G."/>
            <person name="Tao W."/>
            <person name="Teichmann S."/>
            <person name="Tobari Y.N."/>
            <person name="Tomimura Y."/>
            <person name="Tsolas J.M."/>
            <person name="Valente V.L."/>
            <person name="Venter E."/>
            <person name="Venter J.C."/>
            <person name="Vicario S."/>
            <person name="Vieira F.G."/>
            <person name="Vilella A.J."/>
            <person name="Villasante A."/>
            <person name="Walenz B."/>
            <person name="Wang J."/>
            <person name="Wasserman M."/>
            <person name="Watts T."/>
            <person name="Wilson D."/>
            <person name="Wilson R.K."/>
            <person name="Wing R.A."/>
            <person name="Wolfner M.F."/>
            <person name="Wong A."/>
            <person name="Wong G.K."/>
            <person name="Wu C.I."/>
            <person name="Wu G."/>
            <person name="Yamamoto D."/>
            <person name="Yang H.P."/>
            <person name="Yang S.P."/>
            <person name="Yorke J.A."/>
            <person name="Yoshida K."/>
            <person name="Zdobnov E."/>
            <person name="Zhang P."/>
            <person name="Zhang Y."/>
            <person name="Zimin A.V."/>
            <person name="Baldwin J."/>
            <person name="Abdouelleil A."/>
            <person name="Abdulkadir J."/>
            <person name="Abebe A."/>
            <person name="Abera B."/>
            <person name="Abreu J."/>
            <person name="Acer S.C."/>
            <person name="Aftuck L."/>
            <person name="Alexander A."/>
            <person name="An P."/>
            <person name="Anderson E."/>
            <person name="Anderson S."/>
            <person name="Arachi H."/>
            <person name="Azer M."/>
            <person name="Bachantsang P."/>
            <person name="Barry A."/>
            <person name="Bayul T."/>
            <person name="Berlin A."/>
            <person name="Bessette D."/>
            <person name="Bloom T."/>
            <person name="Blye J."/>
            <person name="Boguslavskiy L."/>
            <person name="Bonnet C."/>
            <person name="Boukhgalter B."/>
            <person name="Bourzgui I."/>
            <person name="Brown A."/>
            <person name="Cahill P."/>
            <person name="Channer S."/>
            <person name="Cheshatsang Y."/>
            <person name="Chuda L."/>
            <person name="Citroen M."/>
            <person name="Collymore A."/>
            <person name="Cooke P."/>
            <person name="Costello M."/>
            <person name="D'Aco K."/>
            <person name="Daza R."/>
            <person name="De Haan G."/>
            <person name="DeGray S."/>
            <person name="DeMaso C."/>
            <person name="Dhargay N."/>
            <person name="Dooley K."/>
            <person name="Dooley E."/>
            <person name="Doricent M."/>
            <person name="Dorje P."/>
            <person name="Dorjee K."/>
            <person name="Dupes A."/>
            <person name="Elong R."/>
            <person name="Falk J."/>
            <person name="Farina A."/>
            <person name="Faro S."/>
            <person name="Ferguson D."/>
            <person name="Fisher S."/>
            <person name="Foley C.D."/>
            <person name="Franke A."/>
            <person name="Friedrich D."/>
            <person name="Gadbois L."/>
            <person name="Gearin G."/>
            <person name="Gearin C.R."/>
            <person name="Giannoukos G."/>
            <person name="Goode T."/>
            <person name="Graham J."/>
            <person name="Grandbois E."/>
            <person name="Grewal S."/>
            <person name="Gyaltsen K."/>
            <person name="Hafez N."/>
            <person name="Hagos B."/>
            <person name="Hall J."/>
            <person name="Henson C."/>
            <person name="Hollinger A."/>
            <person name="Honan T."/>
            <person name="Huard M.D."/>
            <person name="Hughes L."/>
            <person name="Hurhula B."/>
            <person name="Husby M.E."/>
            <person name="Kamat A."/>
            <person name="Kanga B."/>
            <person name="Kashin S."/>
            <person name="Khazanovich D."/>
            <person name="Kisner P."/>
            <person name="Lance K."/>
            <person name="Lara M."/>
            <person name="Lee W."/>
            <person name="Lennon N."/>
            <person name="Letendre F."/>
            <person name="LeVine R."/>
            <person name="Lipovsky A."/>
            <person name="Liu X."/>
            <person name="Liu J."/>
            <person name="Liu S."/>
            <person name="Lokyitsang T."/>
            <person name="Lokyitsang Y."/>
            <person name="Lubonja R."/>
            <person name="Lui A."/>
            <person name="MacDonald P."/>
            <person name="Magnisalis V."/>
            <person name="Maru K."/>
            <person name="Matthews C."/>
            <person name="McCusker W."/>
            <person name="McDonough S."/>
            <person name="Mehta T."/>
            <person name="Meldrim J."/>
            <person name="Meneus L."/>
            <person name="Mihai O."/>
            <person name="Mihalev A."/>
            <person name="Mihova T."/>
            <person name="Mittelman R."/>
            <person name="Mlenga V."/>
            <person name="Montmayeur A."/>
            <person name="Mulrain L."/>
            <person name="Navidi A."/>
            <person name="Naylor J."/>
            <person name="Negash T."/>
            <person name="Nguyen T."/>
            <person name="Nguyen N."/>
            <person name="Nicol R."/>
            <person name="Norbu C."/>
            <person name="Norbu N."/>
            <person name="Novod N."/>
            <person name="O'Neill B."/>
            <person name="Osman S."/>
            <person name="Markiewicz E."/>
            <person name="Oyono O.L."/>
            <person name="Patti C."/>
            <person name="Phunkhang P."/>
            <person name="Pierre F."/>
            <person name="Priest M."/>
            <person name="Raghuraman S."/>
            <person name="Rege F."/>
            <person name="Reyes R."/>
            <person name="Rise C."/>
            <person name="Rogov P."/>
            <person name="Ross K."/>
            <person name="Ryan E."/>
            <person name="Settipalli S."/>
            <person name="Shea T."/>
            <person name="Sherpa N."/>
            <person name="Shi L."/>
            <person name="Shih D."/>
            <person name="Sparrow T."/>
            <person name="Spaulding J."/>
            <person name="Stalker J."/>
            <person name="Stange-Thomann N."/>
            <person name="Stavropoulos S."/>
            <person name="Stone C."/>
            <person name="Strader C."/>
            <person name="Tesfaye S."/>
            <person name="Thomson T."/>
            <person name="Thoulutsang Y."/>
            <person name="Thoulutsang D."/>
            <person name="Topham K."/>
            <person name="Topping I."/>
            <person name="Tsamla T."/>
            <person name="Vassiliev H."/>
            <person name="Vo A."/>
            <person name="Wangchuk T."/>
            <person name="Wangdi T."/>
            <person name="Weiand M."/>
            <person name="Wilkinson J."/>
            <person name="Wilson A."/>
            <person name="Yadav S."/>
            <person name="Young G."/>
            <person name="Yu Q."/>
            <person name="Zembek L."/>
            <person name="Zhong D."/>
            <person name="Zimmer A."/>
            <person name="Zwirko Z."/>
            <person name="Jaffe D.B."/>
            <person name="Alvarez P."/>
            <person name="Brockman W."/>
            <person name="Butler J."/>
            <person name="Chin C."/>
            <person name="Gnerre S."/>
            <person name="Grabherr M."/>
            <person name="Kleber M."/>
            <person name="Mauceli E."/>
            <person name="MacCallum I."/>
        </authorList>
    </citation>
    <scope>NUCLEOTIDE SEQUENCE [LARGE SCALE GENOMIC DNA]</scope>
    <source>
        <strain evidence="2">MSH-3 / Tucson 14011-0111.49</strain>
    </source>
</reference>
<proteinExistence type="predicted"/>
<gene>
    <name evidence="1" type="primary">Dper\GL26623</name>
    <name evidence="1" type="ORF">Dper_GL26623</name>
</gene>
<evidence type="ECO:0000313" key="2">
    <source>
        <dbReference type="Proteomes" id="UP000008744"/>
    </source>
</evidence>
<accession>B4GUT7</accession>
<sequence>MNFLSSAIAKNMLFFHLDESGRSYIFDAIFAVSYGNDEVAMNAQPENGIKDNNV</sequence>
<dbReference type="Proteomes" id="UP000008744">
    <property type="component" value="Unassembled WGS sequence"/>
</dbReference>
<dbReference type="STRING" id="7234.B4GUT7"/>
<protein>
    <submittedName>
        <fullName evidence="1">GL26623</fullName>
    </submittedName>
</protein>